<proteinExistence type="predicted"/>
<protein>
    <submittedName>
        <fullName evidence="4">T9SS type A sorting domain-containing protein</fullName>
    </submittedName>
</protein>
<evidence type="ECO:0000313" key="4">
    <source>
        <dbReference type="EMBL" id="MCG2419810.1"/>
    </source>
</evidence>
<dbReference type="Pfam" id="PF18962">
    <property type="entry name" value="Por_Secre_tail"/>
    <property type="match status" value="1"/>
</dbReference>
<keyword evidence="1 2" id="KW-0732">Signal</keyword>
<evidence type="ECO:0000256" key="1">
    <source>
        <dbReference type="ARBA" id="ARBA00022729"/>
    </source>
</evidence>
<dbReference type="NCBIfam" id="TIGR02608">
    <property type="entry name" value="delta_60_rpt"/>
    <property type="match status" value="5"/>
</dbReference>
<sequence length="472" mass="50670">MKIKIILFSLLLVISLSTKAQDGTYDPSFNQGSGFAGFVYTLKVLPNQKILVGGDFDLYNNISTPNLVRLNPDGTLDNTFSTGTGFNNDVYAVAVQPDGKIIVAGGFTEYNGQASLRVLRLLPDGNMDSSFNTTNGADDRVYGILLQADGKIILYGYFDEYNSQSYKGIVRLNSDGTIDTTFNTGTGADNEVLTGVLQADGKIVIGGYFTHFDGTQQNRIARLNPDGSLDASFNTGTGADDEIRALGLQTDGKLLVGGFLNTFNGTPVPRIARLQPNGNLDASFNPGTGTQGIIYNFLMLDGDYCFATGQFPSYNGFPRSGIVRLAPDGSMDSSFNPGDGLYGSMQIGVTNALQADGKLLTGGLFTAYDSNPVGSIVRITNSILNTPQEAPLQARRIAIHPNPVSSLLHIENPSHNPLQLIAIFDMTGRRVYNTSLNPIAANSVDLTALKPGSYLCIITDGHSFWTKKFLKN</sequence>
<dbReference type="PANTHER" id="PTHR42754">
    <property type="entry name" value="ENDOGLUCANASE"/>
    <property type="match status" value="1"/>
</dbReference>
<feature type="chain" id="PRO_5040818021" evidence="2">
    <location>
        <begin position="21"/>
        <end position="472"/>
    </location>
</feature>
<dbReference type="InterPro" id="IPR013431">
    <property type="entry name" value="Delta_60_rpt"/>
</dbReference>
<evidence type="ECO:0000259" key="3">
    <source>
        <dbReference type="Pfam" id="PF18962"/>
    </source>
</evidence>
<dbReference type="InterPro" id="IPR011043">
    <property type="entry name" value="Gal_Oxase/kelch_b-propeller"/>
</dbReference>
<name>A0A9X1U2F0_9FLAO</name>
<dbReference type="EMBL" id="JAIRBA010000026">
    <property type="protein sequence ID" value="MCG2419810.1"/>
    <property type="molecule type" value="Genomic_DNA"/>
</dbReference>
<dbReference type="NCBIfam" id="TIGR04183">
    <property type="entry name" value="Por_Secre_tail"/>
    <property type="match status" value="1"/>
</dbReference>
<organism evidence="4 5">
    <name type="scientific">Aequorivita vitellina</name>
    <dbReference type="NCBI Taxonomy" id="2874475"/>
    <lineage>
        <taxon>Bacteria</taxon>
        <taxon>Pseudomonadati</taxon>
        <taxon>Bacteroidota</taxon>
        <taxon>Flavobacteriia</taxon>
        <taxon>Flavobacteriales</taxon>
        <taxon>Flavobacteriaceae</taxon>
        <taxon>Aequorivita</taxon>
    </lineage>
</organism>
<dbReference type="InterPro" id="IPR026444">
    <property type="entry name" value="Secre_tail"/>
</dbReference>
<evidence type="ECO:0000313" key="5">
    <source>
        <dbReference type="Proteomes" id="UP001139461"/>
    </source>
</evidence>
<dbReference type="SUPFAM" id="SSF50965">
    <property type="entry name" value="Galactose oxidase, central domain"/>
    <property type="match status" value="1"/>
</dbReference>
<evidence type="ECO:0000256" key="2">
    <source>
        <dbReference type="SAM" id="SignalP"/>
    </source>
</evidence>
<dbReference type="Proteomes" id="UP001139461">
    <property type="component" value="Unassembled WGS sequence"/>
</dbReference>
<dbReference type="AlphaFoldDB" id="A0A9X1U2F0"/>
<dbReference type="Gene3D" id="2.80.10.50">
    <property type="match status" value="3"/>
</dbReference>
<reference evidence="4" key="1">
    <citation type="submission" date="2021-09" db="EMBL/GenBank/DDBJ databases">
        <title>Genome of Aequorivita sp. strain F47161.</title>
        <authorList>
            <person name="Wang Y."/>
        </authorList>
    </citation>
    <scope>NUCLEOTIDE SEQUENCE</scope>
    <source>
        <strain evidence="4">F47161</strain>
    </source>
</reference>
<comment type="caution">
    <text evidence="4">The sequence shown here is derived from an EMBL/GenBank/DDBJ whole genome shotgun (WGS) entry which is preliminary data.</text>
</comment>
<accession>A0A9X1U2F0</accession>
<feature type="domain" description="Secretion system C-terminal sorting" evidence="3">
    <location>
        <begin position="399"/>
        <end position="469"/>
    </location>
</feature>
<dbReference type="RefSeq" id="WP_237603594.1">
    <property type="nucleotide sequence ID" value="NZ_JAIRBA010000026.1"/>
</dbReference>
<keyword evidence="5" id="KW-1185">Reference proteome</keyword>
<dbReference type="Pfam" id="PF17164">
    <property type="entry name" value="DUF5122"/>
    <property type="match status" value="7"/>
</dbReference>
<dbReference type="PANTHER" id="PTHR42754:SF1">
    <property type="entry name" value="LIPOPROTEIN"/>
    <property type="match status" value="1"/>
</dbReference>
<feature type="signal peptide" evidence="2">
    <location>
        <begin position="1"/>
        <end position="20"/>
    </location>
</feature>
<gene>
    <name evidence="4" type="ORF">K8089_12330</name>
</gene>